<evidence type="ECO:0000313" key="4">
    <source>
        <dbReference type="Proteomes" id="UP000717328"/>
    </source>
</evidence>
<keyword evidence="4" id="KW-1185">Reference proteome</keyword>
<proteinExistence type="predicted"/>
<evidence type="ECO:0000256" key="1">
    <source>
        <dbReference type="SAM" id="Coils"/>
    </source>
</evidence>
<dbReference type="PROSITE" id="PS50181">
    <property type="entry name" value="FBOX"/>
    <property type="match status" value="1"/>
</dbReference>
<accession>A0A9P7FSA8</accession>
<reference evidence="3" key="1">
    <citation type="submission" date="2021-02" db="EMBL/GenBank/DDBJ databases">
        <authorList>
            <person name="Nieuwenhuis M."/>
            <person name="Van De Peppel L.J.J."/>
        </authorList>
    </citation>
    <scope>NUCLEOTIDE SEQUENCE</scope>
    <source>
        <strain evidence="3">D49</strain>
    </source>
</reference>
<comment type="caution">
    <text evidence="3">The sequence shown here is derived from an EMBL/GenBank/DDBJ whole genome shotgun (WGS) entry which is preliminary data.</text>
</comment>
<sequence length="603" mass="68902">MSNLSRENEILRALLDVTQRERDSYIRQLALAAKRNIDLEAELELLKCQLRDQELSFTLMSTYLDADETLTDTKIPLSEHSKDILGALLPTFQRLRQILYRTMLKDMSPKKTELKPEWYRRVQRSVLQEHTGAYTRARVWLRKKKEPVTEERVLGLVQENNQFEGLNLSDILVAFESGEEVVNLIRLECIAYDRAFIDDLPPEVLGQIIGHMERKDLVAVATTSSVFQDSAESILYSTVDLTHRSCDPEKILSWCRSVTAVPRRARKVYKLRFPSTLPTRTDQLPSLHEITLTFKAAFDSIVNLKHLIFVRRIENGPPTLHLSILQDCTFRLSSLAGDTIPLLSDQMWDFLDTQPDIEYWAPSTDFLRSCTTPLPPVILPRLRQAIIVGLSKSQLLRGRYLEYLMLLDEQNMDAQQCRTALRLNIQSFSNTLQTLFYVHFKLNISPAELISCIADSAPRLVSLTLYHMSAQPPLSRNTTRGEQPQILNAVARLPLLQTLVLNTFMEILVDTAPTDGRPECGDLDSRDRQNWVEAAPESCTIDRQQCRHVASAFMAACPRLEKLSFPIDAQGVASVTYLRSQIVKNTAIFDGFYSVDTSSWWRI</sequence>
<dbReference type="InterPro" id="IPR036047">
    <property type="entry name" value="F-box-like_dom_sf"/>
</dbReference>
<dbReference type="InterPro" id="IPR046520">
    <property type="entry name" value="DUF6697"/>
</dbReference>
<dbReference type="EMBL" id="JABCKI010005972">
    <property type="protein sequence ID" value="KAG5636124.1"/>
    <property type="molecule type" value="Genomic_DNA"/>
</dbReference>
<feature type="domain" description="F-box" evidence="2">
    <location>
        <begin position="194"/>
        <end position="239"/>
    </location>
</feature>
<protein>
    <recommendedName>
        <fullName evidence="2">F-box domain-containing protein</fullName>
    </recommendedName>
</protein>
<evidence type="ECO:0000313" key="3">
    <source>
        <dbReference type="EMBL" id="KAG5636124.1"/>
    </source>
</evidence>
<dbReference type="InterPro" id="IPR001810">
    <property type="entry name" value="F-box_dom"/>
</dbReference>
<organism evidence="3 4">
    <name type="scientific">Sphagnurus paluster</name>
    <dbReference type="NCBI Taxonomy" id="117069"/>
    <lineage>
        <taxon>Eukaryota</taxon>
        <taxon>Fungi</taxon>
        <taxon>Dikarya</taxon>
        <taxon>Basidiomycota</taxon>
        <taxon>Agaricomycotina</taxon>
        <taxon>Agaricomycetes</taxon>
        <taxon>Agaricomycetidae</taxon>
        <taxon>Agaricales</taxon>
        <taxon>Tricholomatineae</taxon>
        <taxon>Lyophyllaceae</taxon>
        <taxon>Sphagnurus</taxon>
    </lineage>
</organism>
<dbReference type="Proteomes" id="UP000717328">
    <property type="component" value="Unassembled WGS sequence"/>
</dbReference>
<reference evidence="3" key="2">
    <citation type="submission" date="2021-10" db="EMBL/GenBank/DDBJ databases">
        <title>Phylogenomics reveals ancestral predisposition of the termite-cultivated fungus Termitomyces towards a domesticated lifestyle.</title>
        <authorList>
            <person name="Auxier B."/>
            <person name="Grum-Grzhimaylo A."/>
            <person name="Cardenas M.E."/>
            <person name="Lodge J.D."/>
            <person name="Laessoe T."/>
            <person name="Pedersen O."/>
            <person name="Smith M.E."/>
            <person name="Kuyper T.W."/>
            <person name="Franco-Molano E.A."/>
            <person name="Baroni T.J."/>
            <person name="Aanen D.K."/>
        </authorList>
    </citation>
    <scope>NUCLEOTIDE SEQUENCE</scope>
    <source>
        <strain evidence="3">D49</strain>
    </source>
</reference>
<dbReference type="OrthoDB" id="3265858at2759"/>
<dbReference type="AlphaFoldDB" id="A0A9P7FSA8"/>
<evidence type="ECO:0000259" key="2">
    <source>
        <dbReference type="PROSITE" id="PS50181"/>
    </source>
</evidence>
<dbReference type="Pfam" id="PF20411">
    <property type="entry name" value="DUF6697"/>
    <property type="match status" value="1"/>
</dbReference>
<keyword evidence="1" id="KW-0175">Coiled coil</keyword>
<name>A0A9P7FSA8_9AGAR</name>
<feature type="coiled-coil region" evidence="1">
    <location>
        <begin position="1"/>
        <end position="56"/>
    </location>
</feature>
<gene>
    <name evidence="3" type="ORF">H0H81_009031</name>
</gene>
<dbReference type="SUPFAM" id="SSF81383">
    <property type="entry name" value="F-box domain"/>
    <property type="match status" value="1"/>
</dbReference>